<name>A0A916JMW3_9FLAO</name>
<feature type="domain" description="Methyltransferase type 11" evidence="1">
    <location>
        <begin position="61"/>
        <end position="154"/>
    </location>
</feature>
<dbReference type="SUPFAM" id="SSF53335">
    <property type="entry name" value="S-adenosyl-L-methionine-dependent methyltransferases"/>
    <property type="match status" value="1"/>
</dbReference>
<dbReference type="PANTHER" id="PTHR43861">
    <property type="entry name" value="TRANS-ACONITATE 2-METHYLTRANSFERASE-RELATED"/>
    <property type="match status" value="1"/>
</dbReference>
<accession>A0A916JMW3</accession>
<gene>
    <name evidence="2" type="ORF">CRYO30217_01150</name>
</gene>
<keyword evidence="3" id="KW-1185">Reference proteome</keyword>
<dbReference type="GO" id="GO:0008757">
    <property type="term" value="F:S-adenosylmethionine-dependent methyltransferase activity"/>
    <property type="evidence" value="ECO:0007669"/>
    <property type="project" value="InterPro"/>
</dbReference>
<protein>
    <recommendedName>
        <fullName evidence="1">Methyltransferase type 11 domain-containing protein</fullName>
    </recommendedName>
</protein>
<sequence>MKPNEDYLNINKSNWNSRVDTHYNSDFYDINSFRIGETSLNEIELGLLGDVTAKKIAHLQCHFGLDSLSLTRMGAKVTGLDFSDKAINTAKQLNSDLGLDARFVCADVYRANEFLPNDFDIVFTTYGTIGWLPNINKWAETIKNLLKAGGKLIFVEFHPVLWMFDDNFNEISYSYFNREDIITSSIETYTDGEVISQPKTVSWNHSLGEVMQALKSQGLQIEDFNEYDYSPYDCFANTTKISEKKYQIKGMEGKLPMVYSVVASRS</sequence>
<dbReference type="InterPro" id="IPR029063">
    <property type="entry name" value="SAM-dependent_MTases_sf"/>
</dbReference>
<dbReference type="Pfam" id="PF08241">
    <property type="entry name" value="Methyltransf_11"/>
    <property type="match status" value="1"/>
</dbReference>
<dbReference type="Gene3D" id="3.40.50.150">
    <property type="entry name" value="Vaccinia Virus protein VP39"/>
    <property type="match status" value="1"/>
</dbReference>
<proteinExistence type="predicted"/>
<dbReference type="AlphaFoldDB" id="A0A916JMW3"/>
<evidence type="ECO:0000313" key="3">
    <source>
        <dbReference type="Proteomes" id="UP000683507"/>
    </source>
</evidence>
<evidence type="ECO:0000259" key="1">
    <source>
        <dbReference type="Pfam" id="PF08241"/>
    </source>
</evidence>
<dbReference type="InterPro" id="IPR013216">
    <property type="entry name" value="Methyltransf_11"/>
</dbReference>
<dbReference type="Proteomes" id="UP000683507">
    <property type="component" value="Chromosome"/>
</dbReference>
<dbReference type="CDD" id="cd02440">
    <property type="entry name" value="AdoMet_MTases"/>
    <property type="match status" value="1"/>
</dbReference>
<dbReference type="KEGG" id="ptan:CRYO30217_01150"/>
<dbReference type="PANTHER" id="PTHR43861:SF1">
    <property type="entry name" value="TRANS-ACONITATE 2-METHYLTRANSFERASE"/>
    <property type="match status" value="1"/>
</dbReference>
<organism evidence="2 3">
    <name type="scientific">Parvicella tangerina</name>
    <dbReference type="NCBI Taxonomy" id="2829795"/>
    <lineage>
        <taxon>Bacteria</taxon>
        <taxon>Pseudomonadati</taxon>
        <taxon>Bacteroidota</taxon>
        <taxon>Flavobacteriia</taxon>
        <taxon>Flavobacteriales</taxon>
        <taxon>Parvicellaceae</taxon>
        <taxon>Parvicella</taxon>
    </lineage>
</organism>
<evidence type="ECO:0000313" key="2">
    <source>
        <dbReference type="EMBL" id="CAG5080011.1"/>
    </source>
</evidence>
<dbReference type="RefSeq" id="WP_258541366.1">
    <property type="nucleotide sequence ID" value="NZ_OU015584.1"/>
</dbReference>
<reference evidence="2" key="1">
    <citation type="submission" date="2021-04" db="EMBL/GenBank/DDBJ databases">
        <authorList>
            <person name="Rodrigo-Torres L."/>
            <person name="Arahal R. D."/>
            <person name="Lucena T."/>
        </authorList>
    </citation>
    <scope>NUCLEOTIDE SEQUENCE</scope>
    <source>
        <strain evidence="2">AS29M-1</strain>
    </source>
</reference>
<dbReference type="EMBL" id="OU015584">
    <property type="protein sequence ID" value="CAG5080011.1"/>
    <property type="molecule type" value="Genomic_DNA"/>
</dbReference>